<dbReference type="SUPFAM" id="SSF46689">
    <property type="entry name" value="Homeodomain-like"/>
    <property type="match status" value="2"/>
</dbReference>
<evidence type="ECO:0000256" key="1">
    <source>
        <dbReference type="ARBA" id="ARBA00023015"/>
    </source>
</evidence>
<evidence type="ECO:0000256" key="2">
    <source>
        <dbReference type="ARBA" id="ARBA00023125"/>
    </source>
</evidence>
<dbReference type="InterPro" id="IPR050908">
    <property type="entry name" value="SmbC-like"/>
</dbReference>
<name>A0ABT8TA32_9GAMM</name>
<dbReference type="PANTHER" id="PTHR40055">
    <property type="entry name" value="TRANSCRIPTIONAL REGULATOR YGIV-RELATED"/>
    <property type="match status" value="1"/>
</dbReference>
<keyword evidence="7" id="KW-1185">Reference proteome</keyword>
<dbReference type="InterPro" id="IPR029442">
    <property type="entry name" value="GyrI-like"/>
</dbReference>
<dbReference type="SMART" id="SM00871">
    <property type="entry name" value="AraC_E_bind"/>
    <property type="match status" value="1"/>
</dbReference>
<dbReference type="InterPro" id="IPR011256">
    <property type="entry name" value="Reg_factor_effector_dom_sf"/>
</dbReference>
<feature type="domain" description="HTH araC/xylS-type" evidence="5">
    <location>
        <begin position="15"/>
        <end position="113"/>
    </location>
</feature>
<dbReference type="InterPro" id="IPR018060">
    <property type="entry name" value="HTH_AraC"/>
</dbReference>
<feature type="region of interest" description="Disordered" evidence="4">
    <location>
        <begin position="259"/>
        <end position="278"/>
    </location>
</feature>
<dbReference type="Gene3D" id="3.20.80.10">
    <property type="entry name" value="Regulatory factor, effector binding domain"/>
    <property type="match status" value="1"/>
</dbReference>
<evidence type="ECO:0000313" key="6">
    <source>
        <dbReference type="EMBL" id="MDO3380984.1"/>
    </source>
</evidence>
<reference evidence="6" key="1">
    <citation type="submission" date="2023-07" db="EMBL/GenBank/DDBJ databases">
        <title>Gilvimarinus algae sp. nov., isolated from the surface of Kelp.</title>
        <authorList>
            <person name="Sun Y.Y."/>
            <person name="Gong Y."/>
            <person name="Du Z.J."/>
        </authorList>
    </citation>
    <scope>NUCLEOTIDE SEQUENCE</scope>
    <source>
        <strain evidence="6">SDUM040014</strain>
    </source>
</reference>
<dbReference type="PANTHER" id="PTHR40055:SF1">
    <property type="entry name" value="TRANSCRIPTIONAL REGULATOR YGIV-RELATED"/>
    <property type="match status" value="1"/>
</dbReference>
<sequence length="286" mass="32304">MRKPVTLEQYRERVVRVLDYLWHHLGEDLDAEKLAEIAHFSPFHFQRIYRELMRESLHQSLKRLRLHQAACLLSRSSHPVATIAQEVGYASAQALTRAFTTTYGEPPSRFRQRRLPAGDWTSTTPTQFKDYPMNYNVEISQVTPVSLAGLPHQGDYLDIGQTFEKLFALASSHSLLGPDTRSIGIYYDDPGSEDKSQLRALAGISTTGDDLPTGFTCAAVGGGECAVLTFTGPYSDLEQVYEWLYGSWLPHSGREARNEPPFEEYLNDPRDTPPPQLVTKIYLPLQ</sequence>
<dbReference type="RefSeq" id="WP_302711107.1">
    <property type="nucleotide sequence ID" value="NZ_JAULRT010000032.1"/>
</dbReference>
<evidence type="ECO:0000313" key="7">
    <source>
        <dbReference type="Proteomes" id="UP001168380"/>
    </source>
</evidence>
<dbReference type="SMART" id="SM00342">
    <property type="entry name" value="HTH_ARAC"/>
    <property type="match status" value="1"/>
</dbReference>
<evidence type="ECO:0000256" key="4">
    <source>
        <dbReference type="SAM" id="MobiDB-lite"/>
    </source>
</evidence>
<evidence type="ECO:0000256" key="3">
    <source>
        <dbReference type="ARBA" id="ARBA00023163"/>
    </source>
</evidence>
<gene>
    <name evidence="6" type="ORF">QWI16_02290</name>
</gene>
<dbReference type="Proteomes" id="UP001168380">
    <property type="component" value="Unassembled WGS sequence"/>
</dbReference>
<dbReference type="Pfam" id="PF06445">
    <property type="entry name" value="GyrI-like"/>
    <property type="match status" value="1"/>
</dbReference>
<dbReference type="InterPro" id="IPR018062">
    <property type="entry name" value="HTH_AraC-typ_CS"/>
</dbReference>
<accession>A0ABT8TA32</accession>
<dbReference type="EMBL" id="JAULRT010000032">
    <property type="protein sequence ID" value="MDO3380984.1"/>
    <property type="molecule type" value="Genomic_DNA"/>
</dbReference>
<dbReference type="PROSITE" id="PS01124">
    <property type="entry name" value="HTH_ARAC_FAMILY_2"/>
    <property type="match status" value="1"/>
</dbReference>
<dbReference type="SUPFAM" id="SSF55136">
    <property type="entry name" value="Probable bacterial effector-binding domain"/>
    <property type="match status" value="1"/>
</dbReference>
<dbReference type="PROSITE" id="PS00041">
    <property type="entry name" value="HTH_ARAC_FAMILY_1"/>
    <property type="match status" value="1"/>
</dbReference>
<keyword evidence="2" id="KW-0238">DNA-binding</keyword>
<keyword evidence="3" id="KW-0804">Transcription</keyword>
<dbReference type="Gene3D" id="1.10.10.60">
    <property type="entry name" value="Homeodomain-like"/>
    <property type="match status" value="1"/>
</dbReference>
<dbReference type="InterPro" id="IPR009057">
    <property type="entry name" value="Homeodomain-like_sf"/>
</dbReference>
<protein>
    <submittedName>
        <fullName evidence="6">AraC family transcriptional regulator</fullName>
    </submittedName>
</protein>
<evidence type="ECO:0000259" key="5">
    <source>
        <dbReference type="PROSITE" id="PS01124"/>
    </source>
</evidence>
<keyword evidence="1" id="KW-0805">Transcription regulation</keyword>
<dbReference type="InterPro" id="IPR010499">
    <property type="entry name" value="AraC_E-bd"/>
</dbReference>
<dbReference type="Pfam" id="PF12833">
    <property type="entry name" value="HTH_18"/>
    <property type="match status" value="1"/>
</dbReference>
<proteinExistence type="predicted"/>
<organism evidence="6 7">
    <name type="scientific">Gilvimarinus algae</name>
    <dbReference type="NCBI Taxonomy" id="3058037"/>
    <lineage>
        <taxon>Bacteria</taxon>
        <taxon>Pseudomonadati</taxon>
        <taxon>Pseudomonadota</taxon>
        <taxon>Gammaproteobacteria</taxon>
        <taxon>Cellvibrionales</taxon>
        <taxon>Cellvibrionaceae</taxon>
        <taxon>Gilvimarinus</taxon>
    </lineage>
</organism>
<comment type="caution">
    <text evidence="6">The sequence shown here is derived from an EMBL/GenBank/DDBJ whole genome shotgun (WGS) entry which is preliminary data.</text>
</comment>